<comment type="caution">
    <text evidence="2">The sequence shown here is derived from an EMBL/GenBank/DDBJ whole genome shotgun (WGS) entry which is preliminary data.</text>
</comment>
<dbReference type="AlphaFoldDB" id="A0A7W6BM34"/>
<evidence type="ECO:0000313" key="2">
    <source>
        <dbReference type="EMBL" id="MBB3927632.1"/>
    </source>
</evidence>
<evidence type="ECO:0000259" key="1">
    <source>
        <dbReference type="Pfam" id="PF13682"/>
    </source>
</evidence>
<gene>
    <name evidence="2" type="ORF">GGR43_003364</name>
</gene>
<feature type="domain" description="Chemoreceptor zinc-binding" evidence="1">
    <location>
        <begin position="17"/>
        <end position="85"/>
    </location>
</feature>
<dbReference type="RefSeq" id="WP_188073099.1">
    <property type="nucleotide sequence ID" value="NZ_BSPS01000096.1"/>
</dbReference>
<name>A0A7W6BM34_9SPHN</name>
<dbReference type="Gene3D" id="1.20.120.30">
    <property type="entry name" value="Aspartate receptor, ligand-binding domain"/>
    <property type="match status" value="1"/>
</dbReference>
<dbReference type="InterPro" id="IPR025991">
    <property type="entry name" value="Chemoreceptor_zinc-bind_dom"/>
</dbReference>
<proteinExistence type="predicted"/>
<dbReference type="Pfam" id="PF13682">
    <property type="entry name" value="CZB"/>
    <property type="match status" value="1"/>
</dbReference>
<keyword evidence="3" id="KW-1185">Reference proteome</keyword>
<dbReference type="EMBL" id="JACIDT010000013">
    <property type="protein sequence ID" value="MBB3927632.1"/>
    <property type="molecule type" value="Genomic_DNA"/>
</dbReference>
<protein>
    <recommendedName>
        <fullName evidence="1">Chemoreceptor zinc-binding domain-containing protein</fullName>
    </recommendedName>
</protein>
<evidence type="ECO:0000313" key="3">
    <source>
        <dbReference type="Proteomes" id="UP000571950"/>
    </source>
</evidence>
<sequence length="123" mass="13647">MKQPALAQEINNAIGAHGMWKLRLRTAISMGSSDVDPRTACRDDQCPFGKWIHGPTIDTATRAGMPYQVVRRLHREFHESAGKVLSLALSSRAAEADALYNGEFIPRSEKLVRALTKWKGEVS</sequence>
<dbReference type="Proteomes" id="UP000571950">
    <property type="component" value="Unassembled WGS sequence"/>
</dbReference>
<accession>A0A7W6BM34</accession>
<organism evidence="2 3">
    <name type="scientific">Sphingobium jiangsuense</name>
    <dbReference type="NCBI Taxonomy" id="870476"/>
    <lineage>
        <taxon>Bacteria</taxon>
        <taxon>Pseudomonadati</taxon>
        <taxon>Pseudomonadota</taxon>
        <taxon>Alphaproteobacteria</taxon>
        <taxon>Sphingomonadales</taxon>
        <taxon>Sphingomonadaceae</taxon>
        <taxon>Sphingobium</taxon>
    </lineage>
</organism>
<reference evidence="2 3" key="1">
    <citation type="submission" date="2020-08" db="EMBL/GenBank/DDBJ databases">
        <title>Genomic Encyclopedia of Type Strains, Phase IV (KMG-IV): sequencing the most valuable type-strain genomes for metagenomic binning, comparative biology and taxonomic classification.</title>
        <authorList>
            <person name="Goeker M."/>
        </authorList>
    </citation>
    <scope>NUCLEOTIDE SEQUENCE [LARGE SCALE GENOMIC DNA]</scope>
    <source>
        <strain evidence="2 3">DSM 26189</strain>
    </source>
</reference>